<dbReference type="Proteomes" id="UP000256900">
    <property type="component" value="Unassembled WGS sequence"/>
</dbReference>
<keyword evidence="4" id="KW-0998">Cell outer membrane</keyword>
<dbReference type="RefSeq" id="WP_115835286.1">
    <property type="nucleotide sequence ID" value="NZ_CP025086.1"/>
</dbReference>
<sequence>MIRALLLSSALSLVAAGTVFAADLPSTKGEPVYAPPPPVFSWTGFYLGVNGGYGGNNVSFDSQEDEGGAIFEESREKLTSSGFVAGGTIGYNYQVPSSNFVLGVEGDFDWSNIRGDLSEGFSDDGGSEGAGVGSRLNWLATARARIGYAVTTPFGNLLPYVTGGGAFGNVESYSYEYDDGEGESESFGHTWAGWTAGAGLEYAITPNLSFKAEYLYVDLGKHLGDSEYLGADIYDNVYEHFTANIVRVGLNWKFDWFAPPPPPPVVAKY</sequence>
<evidence type="ECO:0000313" key="9">
    <source>
        <dbReference type="Proteomes" id="UP000256900"/>
    </source>
</evidence>
<feature type="chain" id="PRO_5017558219" evidence="6">
    <location>
        <begin position="22"/>
        <end position="269"/>
    </location>
</feature>
<comment type="subcellular location">
    <subcellularLocation>
        <location evidence="1">Cell outer membrane</location>
    </subcellularLocation>
</comment>
<dbReference type="InterPro" id="IPR027385">
    <property type="entry name" value="Beta-barrel_OMP"/>
</dbReference>
<accession>A0A3D9Z5K9</accession>
<keyword evidence="3" id="KW-0472">Membrane</keyword>
<feature type="signal peptide" evidence="6">
    <location>
        <begin position="1"/>
        <end position="21"/>
    </location>
</feature>
<organism evidence="8 9">
    <name type="scientific">Methylovirgula ligni</name>
    <dbReference type="NCBI Taxonomy" id="569860"/>
    <lineage>
        <taxon>Bacteria</taxon>
        <taxon>Pseudomonadati</taxon>
        <taxon>Pseudomonadota</taxon>
        <taxon>Alphaproteobacteria</taxon>
        <taxon>Hyphomicrobiales</taxon>
        <taxon>Beijerinckiaceae</taxon>
        <taxon>Methylovirgula</taxon>
    </lineage>
</organism>
<dbReference type="PANTHER" id="PTHR34001">
    <property type="entry name" value="BLL7405 PROTEIN"/>
    <property type="match status" value="1"/>
</dbReference>
<evidence type="ECO:0000256" key="5">
    <source>
        <dbReference type="ARBA" id="ARBA00038306"/>
    </source>
</evidence>
<reference evidence="8 9" key="1">
    <citation type="submission" date="2018-08" db="EMBL/GenBank/DDBJ databases">
        <title>Genomic Encyclopedia of Type Strains, Phase IV (KMG-IV): sequencing the most valuable type-strain genomes for metagenomic binning, comparative biology and taxonomic classification.</title>
        <authorList>
            <person name="Goeker M."/>
        </authorList>
    </citation>
    <scope>NUCLEOTIDE SEQUENCE [LARGE SCALE GENOMIC DNA]</scope>
    <source>
        <strain evidence="8 9">BW863</strain>
    </source>
</reference>
<keyword evidence="9" id="KW-1185">Reference proteome</keyword>
<dbReference type="OrthoDB" id="7916126at2"/>
<evidence type="ECO:0000256" key="2">
    <source>
        <dbReference type="ARBA" id="ARBA00022729"/>
    </source>
</evidence>
<dbReference type="InterPro" id="IPR011250">
    <property type="entry name" value="OMP/PagP_B-barrel"/>
</dbReference>
<comment type="similarity">
    <text evidence="5">Belongs to the Omp25/RopB family.</text>
</comment>
<evidence type="ECO:0000256" key="6">
    <source>
        <dbReference type="SAM" id="SignalP"/>
    </source>
</evidence>
<evidence type="ECO:0000313" key="8">
    <source>
        <dbReference type="EMBL" id="REF89530.1"/>
    </source>
</evidence>
<dbReference type="Gene3D" id="2.40.160.20">
    <property type="match status" value="1"/>
</dbReference>
<dbReference type="InterPro" id="IPR051692">
    <property type="entry name" value="OMP-like"/>
</dbReference>
<dbReference type="Pfam" id="PF13505">
    <property type="entry name" value="OMP_b-brl"/>
    <property type="match status" value="1"/>
</dbReference>
<dbReference type="PANTHER" id="PTHR34001:SF3">
    <property type="entry name" value="BLL7405 PROTEIN"/>
    <property type="match status" value="1"/>
</dbReference>
<evidence type="ECO:0000256" key="3">
    <source>
        <dbReference type="ARBA" id="ARBA00023136"/>
    </source>
</evidence>
<keyword evidence="2 6" id="KW-0732">Signal</keyword>
<dbReference type="GO" id="GO:0009279">
    <property type="term" value="C:cell outer membrane"/>
    <property type="evidence" value="ECO:0007669"/>
    <property type="project" value="UniProtKB-SubCell"/>
</dbReference>
<evidence type="ECO:0000256" key="4">
    <source>
        <dbReference type="ARBA" id="ARBA00023237"/>
    </source>
</evidence>
<evidence type="ECO:0000256" key="1">
    <source>
        <dbReference type="ARBA" id="ARBA00004442"/>
    </source>
</evidence>
<feature type="domain" description="Outer membrane protein beta-barrel" evidence="7">
    <location>
        <begin position="41"/>
        <end position="254"/>
    </location>
</feature>
<gene>
    <name evidence="8" type="ORF">DES32_0752</name>
</gene>
<name>A0A3D9Z5K9_9HYPH</name>
<comment type="caution">
    <text evidence="8">The sequence shown here is derived from an EMBL/GenBank/DDBJ whole genome shotgun (WGS) entry which is preliminary data.</text>
</comment>
<protein>
    <submittedName>
        <fullName evidence="8">Outer membrane immunogenic protein</fullName>
    </submittedName>
</protein>
<dbReference type="AlphaFoldDB" id="A0A3D9Z5K9"/>
<dbReference type="NCBIfam" id="TIGR01414">
    <property type="entry name" value="autotrans_barl"/>
    <property type="match status" value="1"/>
</dbReference>
<proteinExistence type="inferred from homology"/>
<evidence type="ECO:0000259" key="7">
    <source>
        <dbReference type="Pfam" id="PF13505"/>
    </source>
</evidence>
<dbReference type="InterPro" id="IPR006315">
    <property type="entry name" value="OM_autotransptr_brl_dom"/>
</dbReference>
<dbReference type="EMBL" id="QUMO01000001">
    <property type="protein sequence ID" value="REF89530.1"/>
    <property type="molecule type" value="Genomic_DNA"/>
</dbReference>
<dbReference type="SUPFAM" id="SSF56925">
    <property type="entry name" value="OMPA-like"/>
    <property type="match status" value="1"/>
</dbReference>